<gene>
    <name evidence="1" type="ORF">H8730_13635</name>
</gene>
<organism evidence="1 2">
    <name type="scientific">Bianquea renquensis</name>
    <dbReference type="NCBI Taxonomy" id="2763661"/>
    <lineage>
        <taxon>Bacteria</taxon>
        <taxon>Bacillati</taxon>
        <taxon>Bacillota</taxon>
        <taxon>Clostridia</taxon>
        <taxon>Eubacteriales</taxon>
        <taxon>Bianqueaceae</taxon>
        <taxon>Bianquea</taxon>
    </lineage>
</organism>
<evidence type="ECO:0000313" key="2">
    <source>
        <dbReference type="Proteomes" id="UP000657006"/>
    </source>
</evidence>
<evidence type="ECO:0000313" key="1">
    <source>
        <dbReference type="EMBL" id="MBC8544584.1"/>
    </source>
</evidence>
<dbReference type="Pfam" id="PF14100">
    <property type="entry name" value="DUF6807"/>
    <property type="match status" value="1"/>
</dbReference>
<dbReference type="InterPro" id="IPR029475">
    <property type="entry name" value="DUF6807"/>
</dbReference>
<protein>
    <submittedName>
        <fullName evidence="1">PmoA family protein</fullName>
    </submittedName>
</protein>
<keyword evidence="2" id="KW-1185">Reference proteome</keyword>
<name>A0A926DVT1_9FIRM</name>
<sequence>MTISITGRRAVTGEPVWIKTDGIPVNCCSAVTEDGIIYPAQPKEDGVLVVADLDCDKAVAAQLSDKPAAGGVEVRPAEDQKALDIFIGGKLFTSYVFDRSLLKPYLGPVYTAAGTSYTRLDLETTEHPHQRSVFIAVGDVNGIDFWNEDRETVGEQRHQGFDQITSGPAWGGFTAKNIWYDHKKGNALLDEKRTFTFYNQPDRCRYVDVETTFTASYCDVQFGNTKEAGPLGIRINEEMRADRSGSFINAYGARNEAECWGRPAPWCDYTGMVGGQQYGIAVFDHEDNERYPTTWHIRDYGLFAANNLYFKGGLKIPRHYSLTYKFRICFHENTLDTADRFLVYAR</sequence>
<dbReference type="Proteomes" id="UP000657006">
    <property type="component" value="Unassembled WGS sequence"/>
</dbReference>
<proteinExistence type="predicted"/>
<comment type="caution">
    <text evidence="1">The sequence shown here is derived from an EMBL/GenBank/DDBJ whole genome shotgun (WGS) entry which is preliminary data.</text>
</comment>
<accession>A0A926DVT1</accession>
<dbReference type="AlphaFoldDB" id="A0A926DVT1"/>
<dbReference type="RefSeq" id="WP_177719491.1">
    <property type="nucleotide sequence ID" value="NZ_JACRSQ010000025.1"/>
</dbReference>
<dbReference type="EMBL" id="JACRSQ010000025">
    <property type="protein sequence ID" value="MBC8544584.1"/>
    <property type="molecule type" value="Genomic_DNA"/>
</dbReference>
<reference evidence="1" key="1">
    <citation type="submission" date="2020-08" db="EMBL/GenBank/DDBJ databases">
        <title>Genome public.</title>
        <authorList>
            <person name="Liu C."/>
            <person name="Sun Q."/>
        </authorList>
    </citation>
    <scope>NUCLEOTIDE SEQUENCE</scope>
    <source>
        <strain evidence="1">NSJ-32</strain>
    </source>
</reference>